<gene>
    <name evidence="7" type="ORF">EST38_g10608</name>
</gene>
<dbReference type="GO" id="GO:0020037">
    <property type="term" value="F:heme binding"/>
    <property type="evidence" value="ECO:0007669"/>
    <property type="project" value="InterPro"/>
</dbReference>
<proteinExistence type="predicted"/>
<comment type="caution">
    <text evidence="7">The sequence shown here is derived from an EMBL/GenBank/DDBJ whole genome shotgun (WGS) entry which is preliminary data.</text>
</comment>
<dbReference type="Pfam" id="PF03098">
    <property type="entry name" value="An_peroxidase"/>
    <property type="match status" value="1"/>
</dbReference>
<accession>A0A4V1Q2I9</accession>
<name>A0A4V1Q2I9_9AGAR</name>
<feature type="transmembrane region" description="Helical" evidence="6">
    <location>
        <begin position="851"/>
        <end position="875"/>
    </location>
</feature>
<keyword evidence="4" id="KW-0408">Iron</keyword>
<keyword evidence="6" id="KW-1133">Transmembrane helix</keyword>
<dbReference type="AlphaFoldDB" id="A0A4V1Q2I9"/>
<keyword evidence="2" id="KW-0223">Dioxygenase</keyword>
<dbReference type="GO" id="GO:0004497">
    <property type="term" value="F:monooxygenase activity"/>
    <property type="evidence" value="ECO:0007669"/>
    <property type="project" value="InterPro"/>
</dbReference>
<dbReference type="InterPro" id="IPR010255">
    <property type="entry name" value="Haem_peroxidase_sf"/>
</dbReference>
<dbReference type="Proteomes" id="UP000290288">
    <property type="component" value="Unassembled WGS sequence"/>
</dbReference>
<keyword evidence="3" id="KW-0560">Oxidoreductase</keyword>
<dbReference type="GO" id="GO:0051213">
    <property type="term" value="F:dioxygenase activity"/>
    <property type="evidence" value="ECO:0007669"/>
    <property type="project" value="UniProtKB-KW"/>
</dbReference>
<organism evidence="7 8">
    <name type="scientific">Candolleomyces aberdarensis</name>
    <dbReference type="NCBI Taxonomy" id="2316362"/>
    <lineage>
        <taxon>Eukaryota</taxon>
        <taxon>Fungi</taxon>
        <taxon>Dikarya</taxon>
        <taxon>Basidiomycota</taxon>
        <taxon>Agaricomycotina</taxon>
        <taxon>Agaricomycetes</taxon>
        <taxon>Agaricomycetidae</taxon>
        <taxon>Agaricales</taxon>
        <taxon>Agaricineae</taxon>
        <taxon>Psathyrellaceae</taxon>
        <taxon>Candolleomyces</taxon>
    </lineage>
</organism>
<dbReference type="OrthoDB" id="823504at2759"/>
<dbReference type="GO" id="GO:0016705">
    <property type="term" value="F:oxidoreductase activity, acting on paired donors, with incorporation or reduction of molecular oxygen"/>
    <property type="evidence" value="ECO:0007669"/>
    <property type="project" value="InterPro"/>
</dbReference>
<evidence type="ECO:0000256" key="3">
    <source>
        <dbReference type="ARBA" id="ARBA00023002"/>
    </source>
</evidence>
<dbReference type="Gene3D" id="1.10.640.10">
    <property type="entry name" value="Haem peroxidase domain superfamily, animal type"/>
    <property type="match status" value="1"/>
</dbReference>
<keyword evidence="6" id="KW-0812">Transmembrane</keyword>
<dbReference type="PROSITE" id="PS50292">
    <property type="entry name" value="PEROXIDASE_3"/>
    <property type="match status" value="1"/>
</dbReference>
<evidence type="ECO:0000313" key="8">
    <source>
        <dbReference type="Proteomes" id="UP000290288"/>
    </source>
</evidence>
<evidence type="ECO:0000256" key="2">
    <source>
        <dbReference type="ARBA" id="ARBA00022964"/>
    </source>
</evidence>
<dbReference type="PANTHER" id="PTHR11903:SF37">
    <property type="entry name" value="PSI-PRODUCING OXYGENASE A"/>
    <property type="match status" value="1"/>
</dbReference>
<sequence length="1199" mass="133900">MSLLARLLRRTLASKDDEAEIVLAASSTAGKKKDPTDTDRKKINDFLKLASVNDIDIKARLAAYRDCNAAIAELPPDAGERAEVLNKCIIIVCPPRNRFPPIARARAVVPSLSNDLNAFHRVVEGPATVLPDLEQVFEELFEGKDTVKHPSGLSALTFAFANLIAMCRSYPKYDDITVNQTSGLLDLYPLYGANDEDARDTIRVVEPDEIGWGLLQPDAFFEAGERLEFLSPATSVLLILFNRNHNSIARKLLKENQGNRWVDPTTLDEESDERQLQDDEIFGLAKRVNCAVFRKIVTTDFLKGLLGLSPLDDAPSIDLLTNLEDSSSHVNSVEFSLLYSWLATLSEHEVDVVKEALSQIDEDPEDVTTEELSDWYSEYANVADMDRSTRPCVGLVRGDGNKFNDNELAAVVQKATEASAHAFRARGTAELVGLFEISAMERARKYEVCTFNKFREALGLPPYKSFEEWSGNAEVAKIAQALYQKIENLELYPGLRGEKTIDGKGFRLGETMTYALITDLVQVVRSDYSFKQDQKLEEETKLGAEMIKTNTSNGSFGSSLPAVILDNLPNNYDYNSSYGLFPFVTPEKAKELLKERADQAAAENKPPVVPSPEDVDFGKPKPPTNTHTITDPKGAQQVLNDNKKFKNPLADDLAKLTDGLGTLLGHDKDSHADDGHNIISSLLADRTCMRRYTTFIETAIKRYLKRYSKRAGKRHEVNYQDVANGAAAAWAAEILCGITLDQKNKLTTEDFFQKLKDINDTLFGTVAPQDKFTTLKRAKDAAQLIRNLIEKSLEHATADPCEESFFDWLLHLLQELLLDEELHVHTNKPAHDFLVRVSASGKDKKELSATVLGFAVFTGITFAKTLGIAVSCYMADARAKERDALKTASTKERDAPKPLSTKEREALDRLLLGYVREAERLSQTGPTTRVATEDTTITLSTGETVQIKKGDRIVIDLAEAQENIDQTINPNNPTKISFLPLIEGTVPAAIKVIFGLKDVKPEKGNCMLSYLREEEKKRRNSKMRIGRKGVPLIQRIFDVLYVISFIYFLSWAWSALGNAFDHLNTVKCSNPTHIRPWEAYTMLPGPDNRTAPFIVTLDNPKKRRISFVDIDERDMRFKVSVNGKKKALSSDFVLDRRIECGDDAEQCLKKGFSQASIIVSGGKQVVKVEWVGKDTLPGTNLIDWGVDKSRRFMWKQEAC</sequence>
<evidence type="ECO:0000256" key="6">
    <source>
        <dbReference type="SAM" id="Phobius"/>
    </source>
</evidence>
<keyword evidence="8" id="KW-1185">Reference proteome</keyword>
<protein>
    <submittedName>
        <fullName evidence="7">Uncharacterized protein</fullName>
    </submittedName>
</protein>
<dbReference type="GO" id="GO:0004601">
    <property type="term" value="F:peroxidase activity"/>
    <property type="evidence" value="ECO:0007669"/>
    <property type="project" value="InterPro"/>
</dbReference>
<dbReference type="EMBL" id="SDEE01000575">
    <property type="protein sequence ID" value="RXW15248.1"/>
    <property type="molecule type" value="Genomic_DNA"/>
</dbReference>
<dbReference type="PANTHER" id="PTHR11903">
    <property type="entry name" value="PROSTAGLANDIN G/H SYNTHASE"/>
    <property type="match status" value="1"/>
</dbReference>
<dbReference type="STRING" id="2316362.A0A4V1Q2I9"/>
<dbReference type="GO" id="GO:0006979">
    <property type="term" value="P:response to oxidative stress"/>
    <property type="evidence" value="ECO:0007669"/>
    <property type="project" value="InterPro"/>
</dbReference>
<reference evidence="7 8" key="1">
    <citation type="submission" date="2019-01" db="EMBL/GenBank/DDBJ databases">
        <title>Draft genome sequence of Psathyrella aberdarensis IHI B618.</title>
        <authorList>
            <person name="Buettner E."/>
            <person name="Kellner H."/>
        </authorList>
    </citation>
    <scope>NUCLEOTIDE SEQUENCE [LARGE SCALE GENOMIC DNA]</scope>
    <source>
        <strain evidence="7 8">IHI B618</strain>
    </source>
</reference>
<evidence type="ECO:0000256" key="4">
    <source>
        <dbReference type="ARBA" id="ARBA00023004"/>
    </source>
</evidence>
<dbReference type="InterPro" id="IPR019791">
    <property type="entry name" value="Haem_peroxidase_animal"/>
</dbReference>
<dbReference type="InterPro" id="IPR050783">
    <property type="entry name" value="Oxylipin_biosynth_metab"/>
</dbReference>
<dbReference type="GO" id="GO:0006631">
    <property type="term" value="P:fatty acid metabolic process"/>
    <property type="evidence" value="ECO:0007669"/>
    <property type="project" value="UniProtKB-ARBA"/>
</dbReference>
<dbReference type="GO" id="GO:0005506">
    <property type="term" value="F:iron ion binding"/>
    <property type="evidence" value="ECO:0007669"/>
    <property type="project" value="InterPro"/>
</dbReference>
<feature type="region of interest" description="Disordered" evidence="5">
    <location>
        <begin position="597"/>
        <end position="616"/>
    </location>
</feature>
<dbReference type="InterPro" id="IPR037120">
    <property type="entry name" value="Haem_peroxidase_sf_animal"/>
</dbReference>
<dbReference type="SUPFAM" id="SSF48264">
    <property type="entry name" value="Cytochrome P450"/>
    <property type="match status" value="1"/>
</dbReference>
<dbReference type="Gene3D" id="1.10.630.10">
    <property type="entry name" value="Cytochrome P450"/>
    <property type="match status" value="1"/>
</dbReference>
<dbReference type="SUPFAM" id="SSF48113">
    <property type="entry name" value="Heme-dependent peroxidases"/>
    <property type="match status" value="1"/>
</dbReference>
<feature type="transmembrane region" description="Helical" evidence="6">
    <location>
        <begin position="1032"/>
        <end position="1053"/>
    </location>
</feature>
<keyword evidence="6" id="KW-0472">Membrane</keyword>
<evidence type="ECO:0000256" key="1">
    <source>
        <dbReference type="ARBA" id="ARBA00022723"/>
    </source>
</evidence>
<keyword evidence="1" id="KW-0479">Metal-binding</keyword>
<dbReference type="InterPro" id="IPR036396">
    <property type="entry name" value="Cyt_P450_sf"/>
</dbReference>
<evidence type="ECO:0000256" key="5">
    <source>
        <dbReference type="SAM" id="MobiDB-lite"/>
    </source>
</evidence>
<evidence type="ECO:0000313" key="7">
    <source>
        <dbReference type="EMBL" id="RXW15248.1"/>
    </source>
</evidence>